<dbReference type="AlphaFoldDB" id="A0AAD7D6E9"/>
<comment type="caution">
    <text evidence="1">The sequence shown here is derived from an EMBL/GenBank/DDBJ whole genome shotgun (WGS) entry which is preliminary data.</text>
</comment>
<evidence type="ECO:0000313" key="1">
    <source>
        <dbReference type="EMBL" id="KAJ7681480.1"/>
    </source>
</evidence>
<gene>
    <name evidence="1" type="ORF">B0H17DRAFT_60782</name>
</gene>
<organism evidence="1 2">
    <name type="scientific">Mycena rosella</name>
    <name type="common">Pink bonnet</name>
    <name type="synonym">Agaricus rosellus</name>
    <dbReference type="NCBI Taxonomy" id="1033263"/>
    <lineage>
        <taxon>Eukaryota</taxon>
        <taxon>Fungi</taxon>
        <taxon>Dikarya</taxon>
        <taxon>Basidiomycota</taxon>
        <taxon>Agaricomycotina</taxon>
        <taxon>Agaricomycetes</taxon>
        <taxon>Agaricomycetidae</taxon>
        <taxon>Agaricales</taxon>
        <taxon>Marasmiineae</taxon>
        <taxon>Mycenaceae</taxon>
        <taxon>Mycena</taxon>
    </lineage>
</organism>
<name>A0AAD7D6E9_MYCRO</name>
<sequence>MNPILLCILAVVVCAAIPATIYLVFVRLPALPPKSYSQRSPYGEYPRAPPRRVEYRASGGRGTWPLNPMNAAPYEFYASLLIQAPPTVFHQIAQDRRASDAEAGIPGVQLRQIFIGLEQGNMHTTITHPGPLAHSS</sequence>
<keyword evidence="2" id="KW-1185">Reference proteome</keyword>
<proteinExistence type="predicted"/>
<dbReference type="EMBL" id="JARKIE010000117">
    <property type="protein sequence ID" value="KAJ7681480.1"/>
    <property type="molecule type" value="Genomic_DNA"/>
</dbReference>
<evidence type="ECO:0000313" key="2">
    <source>
        <dbReference type="Proteomes" id="UP001221757"/>
    </source>
</evidence>
<accession>A0AAD7D6E9</accession>
<dbReference type="Proteomes" id="UP001221757">
    <property type="component" value="Unassembled WGS sequence"/>
</dbReference>
<protein>
    <submittedName>
        <fullName evidence="1">Uncharacterized protein</fullName>
    </submittedName>
</protein>
<reference evidence="1" key="1">
    <citation type="submission" date="2023-03" db="EMBL/GenBank/DDBJ databases">
        <title>Massive genome expansion in bonnet fungi (Mycena s.s.) driven by repeated elements and novel gene families across ecological guilds.</title>
        <authorList>
            <consortium name="Lawrence Berkeley National Laboratory"/>
            <person name="Harder C.B."/>
            <person name="Miyauchi S."/>
            <person name="Viragh M."/>
            <person name="Kuo A."/>
            <person name="Thoen E."/>
            <person name="Andreopoulos B."/>
            <person name="Lu D."/>
            <person name="Skrede I."/>
            <person name="Drula E."/>
            <person name="Henrissat B."/>
            <person name="Morin E."/>
            <person name="Kohler A."/>
            <person name="Barry K."/>
            <person name="LaButti K."/>
            <person name="Morin E."/>
            <person name="Salamov A."/>
            <person name="Lipzen A."/>
            <person name="Mereny Z."/>
            <person name="Hegedus B."/>
            <person name="Baldrian P."/>
            <person name="Stursova M."/>
            <person name="Weitz H."/>
            <person name="Taylor A."/>
            <person name="Grigoriev I.V."/>
            <person name="Nagy L.G."/>
            <person name="Martin F."/>
            <person name="Kauserud H."/>
        </authorList>
    </citation>
    <scope>NUCLEOTIDE SEQUENCE</scope>
    <source>
        <strain evidence="1">CBHHK067</strain>
    </source>
</reference>